<dbReference type="AlphaFoldDB" id="A0A6A5UZ26"/>
<evidence type="ECO:0000313" key="2">
    <source>
        <dbReference type="Proteomes" id="UP000800036"/>
    </source>
</evidence>
<dbReference type="EMBL" id="ML976748">
    <property type="protein sequence ID" value="KAF1966337.1"/>
    <property type="molecule type" value="Genomic_DNA"/>
</dbReference>
<dbReference type="Proteomes" id="UP000800036">
    <property type="component" value="Unassembled WGS sequence"/>
</dbReference>
<accession>A0A6A5UZ26</accession>
<organism evidence="1 2">
    <name type="scientific">Bimuria novae-zelandiae CBS 107.79</name>
    <dbReference type="NCBI Taxonomy" id="1447943"/>
    <lineage>
        <taxon>Eukaryota</taxon>
        <taxon>Fungi</taxon>
        <taxon>Dikarya</taxon>
        <taxon>Ascomycota</taxon>
        <taxon>Pezizomycotina</taxon>
        <taxon>Dothideomycetes</taxon>
        <taxon>Pleosporomycetidae</taxon>
        <taxon>Pleosporales</taxon>
        <taxon>Massarineae</taxon>
        <taxon>Didymosphaeriaceae</taxon>
        <taxon>Bimuria</taxon>
    </lineage>
</organism>
<sequence>MSAHASALTAKVALNPESSAINTRTSEFADAERTDWETICGIPDYRFTDKILEILVPYDNRSYLYADVQTPETNYMRLIFLISLAGFMVQFLCLEFDSIGMSEILFNQDVRNKQAVQEHGATVGPSYHIVPSGDGIYRERGPFVSTKDYFKYGLDEWRNPEALRETKADKY</sequence>
<evidence type="ECO:0000313" key="1">
    <source>
        <dbReference type="EMBL" id="KAF1966337.1"/>
    </source>
</evidence>
<keyword evidence="2" id="KW-1185">Reference proteome</keyword>
<gene>
    <name evidence="1" type="ORF">BU23DRAFT_574152</name>
</gene>
<proteinExistence type="predicted"/>
<reference evidence="1" key="1">
    <citation type="journal article" date="2020" name="Stud. Mycol.">
        <title>101 Dothideomycetes genomes: a test case for predicting lifestyles and emergence of pathogens.</title>
        <authorList>
            <person name="Haridas S."/>
            <person name="Albert R."/>
            <person name="Binder M."/>
            <person name="Bloem J."/>
            <person name="Labutti K."/>
            <person name="Salamov A."/>
            <person name="Andreopoulos B."/>
            <person name="Baker S."/>
            <person name="Barry K."/>
            <person name="Bills G."/>
            <person name="Bluhm B."/>
            <person name="Cannon C."/>
            <person name="Castanera R."/>
            <person name="Culley D."/>
            <person name="Daum C."/>
            <person name="Ezra D."/>
            <person name="Gonzalez J."/>
            <person name="Henrissat B."/>
            <person name="Kuo A."/>
            <person name="Liang C."/>
            <person name="Lipzen A."/>
            <person name="Lutzoni F."/>
            <person name="Magnuson J."/>
            <person name="Mondo S."/>
            <person name="Nolan M."/>
            <person name="Ohm R."/>
            <person name="Pangilinan J."/>
            <person name="Park H.-J."/>
            <person name="Ramirez L."/>
            <person name="Alfaro M."/>
            <person name="Sun H."/>
            <person name="Tritt A."/>
            <person name="Yoshinaga Y."/>
            <person name="Zwiers L.-H."/>
            <person name="Turgeon B."/>
            <person name="Goodwin S."/>
            <person name="Spatafora J."/>
            <person name="Crous P."/>
            <person name="Grigoriev I."/>
        </authorList>
    </citation>
    <scope>NUCLEOTIDE SEQUENCE</scope>
    <source>
        <strain evidence="1">CBS 107.79</strain>
    </source>
</reference>
<protein>
    <submittedName>
        <fullName evidence="1">Uncharacterized protein</fullName>
    </submittedName>
</protein>
<name>A0A6A5UZ26_9PLEO</name>
<dbReference type="OrthoDB" id="10003767at2759"/>